<feature type="region of interest" description="Disordered" evidence="1">
    <location>
        <begin position="52"/>
        <end position="72"/>
    </location>
</feature>
<reference evidence="3" key="1">
    <citation type="journal article" date="2017" name="Plant J.">
        <title>The pomegranate (Punica granatum L.) genome and the genomics of punicalagin biosynthesis.</title>
        <authorList>
            <person name="Qin G."/>
            <person name="Xu C."/>
            <person name="Ming R."/>
            <person name="Tang H."/>
            <person name="Guyot R."/>
            <person name="Kramer E.M."/>
            <person name="Hu Y."/>
            <person name="Yi X."/>
            <person name="Qi Y."/>
            <person name="Xu X."/>
            <person name="Gao Z."/>
            <person name="Pan H."/>
            <person name="Jian J."/>
            <person name="Tian Y."/>
            <person name="Yue Z."/>
            <person name="Xu Y."/>
        </authorList>
    </citation>
    <scope>NUCLEOTIDE SEQUENCE [LARGE SCALE GENOMIC DNA]</scope>
    <source>
        <strain evidence="3">cv. Dabenzi</strain>
    </source>
</reference>
<feature type="compositionally biased region" description="Low complexity" evidence="1">
    <location>
        <begin position="58"/>
        <end position="67"/>
    </location>
</feature>
<comment type="caution">
    <text evidence="2">The sequence shown here is derived from an EMBL/GenBank/DDBJ whole genome shotgun (WGS) entry which is preliminary data.</text>
</comment>
<gene>
    <name evidence="2" type="ORF">CDL15_Pgr005987</name>
</gene>
<protein>
    <submittedName>
        <fullName evidence="2">Uncharacterized protein</fullName>
    </submittedName>
</protein>
<dbReference type="EMBL" id="MTKT01005880">
    <property type="protein sequence ID" value="OWM63725.1"/>
    <property type="molecule type" value="Genomic_DNA"/>
</dbReference>
<evidence type="ECO:0000313" key="3">
    <source>
        <dbReference type="Proteomes" id="UP000197138"/>
    </source>
</evidence>
<proteinExistence type="predicted"/>
<dbReference type="AlphaFoldDB" id="A0A218VTA5"/>
<sequence length="116" mass="13329">MLFPINSRLPTLLLDKSILITNNSRSNFTLNHRSHLTTPDLFSTPTVSVHRVGMPSITPTSTTTKTTTRNHRTQRPCLSYQCPTGGNRTTPVQKKPCSHRCLMIRRSQRHRRPHWT</sequence>
<accession>A0A218VTA5</accession>
<evidence type="ECO:0000256" key="1">
    <source>
        <dbReference type="SAM" id="MobiDB-lite"/>
    </source>
</evidence>
<evidence type="ECO:0000313" key="2">
    <source>
        <dbReference type="EMBL" id="OWM63725.1"/>
    </source>
</evidence>
<name>A0A218VTA5_PUNGR</name>
<organism evidence="2 3">
    <name type="scientific">Punica granatum</name>
    <name type="common">Pomegranate</name>
    <dbReference type="NCBI Taxonomy" id="22663"/>
    <lineage>
        <taxon>Eukaryota</taxon>
        <taxon>Viridiplantae</taxon>
        <taxon>Streptophyta</taxon>
        <taxon>Embryophyta</taxon>
        <taxon>Tracheophyta</taxon>
        <taxon>Spermatophyta</taxon>
        <taxon>Magnoliopsida</taxon>
        <taxon>eudicotyledons</taxon>
        <taxon>Gunneridae</taxon>
        <taxon>Pentapetalae</taxon>
        <taxon>rosids</taxon>
        <taxon>malvids</taxon>
        <taxon>Myrtales</taxon>
        <taxon>Lythraceae</taxon>
        <taxon>Punica</taxon>
    </lineage>
</organism>
<dbReference type="Proteomes" id="UP000197138">
    <property type="component" value="Unassembled WGS sequence"/>
</dbReference>